<dbReference type="Proteomes" id="UP000015103">
    <property type="component" value="Unassembled WGS sequence"/>
</dbReference>
<reference evidence="1" key="1">
    <citation type="submission" date="2015-05" db="UniProtKB">
        <authorList>
            <consortium name="EnsemblMetazoa"/>
        </authorList>
    </citation>
    <scope>IDENTIFICATION</scope>
</reference>
<evidence type="ECO:0000313" key="1">
    <source>
        <dbReference type="EnsemblMetazoa" id="RPRC011847-PA"/>
    </source>
</evidence>
<accession>T1I6C8</accession>
<evidence type="ECO:0000313" key="2">
    <source>
        <dbReference type="Proteomes" id="UP000015103"/>
    </source>
</evidence>
<dbReference type="InParanoid" id="T1I6C8"/>
<proteinExistence type="predicted"/>
<dbReference type="HOGENOM" id="CLU_3160539_0_0_1"/>
<keyword evidence="2" id="KW-1185">Reference proteome</keyword>
<dbReference type="AlphaFoldDB" id="T1I6C8"/>
<dbReference type="EMBL" id="ACPB03001819">
    <property type="status" value="NOT_ANNOTATED_CDS"/>
    <property type="molecule type" value="Genomic_DNA"/>
</dbReference>
<protein>
    <submittedName>
        <fullName evidence="1">Uncharacterized protein</fullName>
    </submittedName>
</protein>
<sequence>MRRHYRRDSVSQNKACLLVRLTGIEIFEESEKTTKNSTKIQRLDKSIA</sequence>
<dbReference type="EnsemblMetazoa" id="RPRC011847-RA">
    <property type="protein sequence ID" value="RPRC011847-PA"/>
    <property type="gene ID" value="RPRC011847"/>
</dbReference>
<organism evidence="1 2">
    <name type="scientific">Rhodnius prolixus</name>
    <name type="common">Triatomid bug</name>
    <dbReference type="NCBI Taxonomy" id="13249"/>
    <lineage>
        <taxon>Eukaryota</taxon>
        <taxon>Metazoa</taxon>
        <taxon>Ecdysozoa</taxon>
        <taxon>Arthropoda</taxon>
        <taxon>Hexapoda</taxon>
        <taxon>Insecta</taxon>
        <taxon>Pterygota</taxon>
        <taxon>Neoptera</taxon>
        <taxon>Paraneoptera</taxon>
        <taxon>Hemiptera</taxon>
        <taxon>Heteroptera</taxon>
        <taxon>Panheteroptera</taxon>
        <taxon>Cimicomorpha</taxon>
        <taxon>Reduviidae</taxon>
        <taxon>Triatominae</taxon>
        <taxon>Rhodnius</taxon>
    </lineage>
</organism>
<name>T1I6C8_RHOPR</name>
<dbReference type="VEuPathDB" id="VectorBase:RPRC011847"/>